<feature type="signal peptide" evidence="1">
    <location>
        <begin position="1"/>
        <end position="37"/>
    </location>
</feature>
<dbReference type="Gene3D" id="1.25.40.10">
    <property type="entry name" value="Tetratricopeptide repeat domain"/>
    <property type="match status" value="2"/>
</dbReference>
<reference evidence="3" key="1">
    <citation type="submission" date="2019-10" db="EMBL/GenBank/DDBJ databases">
        <title>Lacipirellula parvula gen. nov., sp. nov., representing a lineage of planctomycetes widespread in freshwater anoxic habitats, and description of the family Lacipirellulaceae.</title>
        <authorList>
            <person name="Dedysh S.N."/>
            <person name="Kulichevskaya I.S."/>
            <person name="Beletsky A.V."/>
            <person name="Rakitin A.L."/>
            <person name="Mardanov A.V."/>
            <person name="Ivanova A.A."/>
            <person name="Saltykova V.X."/>
            <person name="Rijpstra W.I.C."/>
            <person name="Sinninghe Damste J.S."/>
            <person name="Ravin N.V."/>
        </authorList>
    </citation>
    <scope>NUCLEOTIDE SEQUENCE [LARGE SCALE GENOMIC DNA]</scope>
    <source>
        <strain evidence="3">PX69</strain>
    </source>
</reference>
<proteinExistence type="predicted"/>
<dbReference type="InterPro" id="IPR011990">
    <property type="entry name" value="TPR-like_helical_dom_sf"/>
</dbReference>
<dbReference type="SUPFAM" id="SSF48452">
    <property type="entry name" value="TPR-like"/>
    <property type="match status" value="1"/>
</dbReference>
<evidence type="ECO:0008006" key="4">
    <source>
        <dbReference type="Google" id="ProtNLM"/>
    </source>
</evidence>
<dbReference type="Proteomes" id="UP000326837">
    <property type="component" value="Chromosome"/>
</dbReference>
<evidence type="ECO:0000256" key="1">
    <source>
        <dbReference type="SAM" id="SignalP"/>
    </source>
</evidence>
<name>A0A5K7XEN2_9BACT</name>
<evidence type="ECO:0000313" key="3">
    <source>
        <dbReference type="Proteomes" id="UP000326837"/>
    </source>
</evidence>
<accession>A0A5K7XEN2</accession>
<dbReference type="RefSeq" id="WP_152100078.1">
    <property type="nucleotide sequence ID" value="NZ_AP021861.1"/>
</dbReference>
<organism evidence="2 3">
    <name type="scientific">Lacipirellula parvula</name>
    <dbReference type="NCBI Taxonomy" id="2650471"/>
    <lineage>
        <taxon>Bacteria</taxon>
        <taxon>Pseudomonadati</taxon>
        <taxon>Planctomycetota</taxon>
        <taxon>Planctomycetia</taxon>
        <taxon>Pirellulales</taxon>
        <taxon>Lacipirellulaceae</taxon>
        <taxon>Lacipirellula</taxon>
    </lineage>
</organism>
<dbReference type="AlphaFoldDB" id="A0A5K7XEN2"/>
<sequence length="359" mass="38303">MPSDQYPTMNRRPPHRLAIRAVLLAVALLTLPVAANAQSTIDRVRRQNGVDSGKVVSTTPLGVTISKGGVESTIPAEEIEVVTFAGEPSELNSARNALNAGKVQEAFDILAKIDVAEIQRDEVLADVEFYRALAAAKLALAGKGEPSAAAGEIRTFMAKQNKSYHVPQAIETLGDLLMAAGETSNARAEYAKLAKAKSPYFELKSALLVGRTYQAEGQDAQAQVEFDKVASSPEDGALIAPLKLAATLDRSVSQAAAGQVKEATAAIGKIIASAKPEDATLLARAYNALGDCYLKSNDPRAALFAFLHVDLLYSQDAEAHAKALHELTKLWKTVGRDARAQEAQQKLAAEYPGSRWAKQ</sequence>
<keyword evidence="1" id="KW-0732">Signal</keyword>
<dbReference type="KEGG" id="lpav:PLANPX_4129"/>
<gene>
    <name evidence="2" type="ORF">PLANPX_4129</name>
</gene>
<protein>
    <recommendedName>
        <fullName evidence="4">Tetratricopeptide repeat protein</fullName>
    </recommendedName>
</protein>
<evidence type="ECO:0000313" key="2">
    <source>
        <dbReference type="EMBL" id="BBO34517.1"/>
    </source>
</evidence>
<dbReference type="EMBL" id="AP021861">
    <property type="protein sequence ID" value="BBO34517.1"/>
    <property type="molecule type" value="Genomic_DNA"/>
</dbReference>
<keyword evidence="3" id="KW-1185">Reference proteome</keyword>
<feature type="chain" id="PRO_5024801362" description="Tetratricopeptide repeat protein" evidence="1">
    <location>
        <begin position="38"/>
        <end position="359"/>
    </location>
</feature>